<dbReference type="InterPro" id="IPR036291">
    <property type="entry name" value="NAD(P)-bd_dom_sf"/>
</dbReference>
<evidence type="ECO:0000256" key="3">
    <source>
        <dbReference type="RuleBase" id="RU000397"/>
    </source>
</evidence>
<keyword evidence="2" id="KW-0560">Oxidoreductase</keyword>
<dbReference type="EMBL" id="JBFSHR010000002">
    <property type="protein sequence ID" value="MEX6428376.1"/>
    <property type="molecule type" value="Genomic_DNA"/>
</dbReference>
<evidence type="ECO:0000256" key="2">
    <source>
        <dbReference type="ARBA" id="ARBA00023002"/>
    </source>
</evidence>
<dbReference type="InterPro" id="IPR020828">
    <property type="entry name" value="GlycerAld_3-P_DH_NAD(P)-bd"/>
</dbReference>
<evidence type="ECO:0000256" key="1">
    <source>
        <dbReference type="ARBA" id="ARBA00007406"/>
    </source>
</evidence>
<dbReference type="Gene3D" id="3.40.50.720">
    <property type="entry name" value="NAD(P)-binding Rossmann-like Domain"/>
    <property type="match status" value="1"/>
</dbReference>
<dbReference type="CDD" id="cd05214">
    <property type="entry name" value="GAPDH_I_N"/>
    <property type="match status" value="1"/>
</dbReference>
<dbReference type="InterPro" id="IPR006424">
    <property type="entry name" value="Glyceraldehyde-3-P_DH_1"/>
</dbReference>
<dbReference type="PANTHER" id="PTHR43148">
    <property type="entry name" value="GLYCERALDEHYDE-3-PHOSPHATE DEHYDROGENASE 2"/>
    <property type="match status" value="1"/>
</dbReference>
<dbReference type="InterPro" id="IPR020831">
    <property type="entry name" value="GlycerAld/Erythrose_P_DH"/>
</dbReference>
<dbReference type="NCBIfam" id="TIGR01534">
    <property type="entry name" value="GAPDH-I"/>
    <property type="match status" value="1"/>
</dbReference>
<name>A0ABV3XYJ2_9ACTN</name>
<feature type="domain" description="Glyceraldehyde 3-phosphate dehydrogenase NAD(P) binding" evidence="4">
    <location>
        <begin position="3"/>
        <end position="153"/>
    </location>
</feature>
<dbReference type="CDD" id="cd18126">
    <property type="entry name" value="GAPDH_I_C"/>
    <property type="match status" value="1"/>
</dbReference>
<dbReference type="PRINTS" id="PR00078">
    <property type="entry name" value="G3PDHDRGNASE"/>
</dbReference>
<dbReference type="Pfam" id="PF02800">
    <property type="entry name" value="Gp_dh_C"/>
    <property type="match status" value="1"/>
</dbReference>
<comment type="similarity">
    <text evidence="1 3">Belongs to the glyceraldehyde-3-phosphate dehydrogenase family.</text>
</comment>
<organism evidence="5 6">
    <name type="scientific">Ferrimicrobium acidiphilum</name>
    <dbReference type="NCBI Taxonomy" id="121039"/>
    <lineage>
        <taxon>Bacteria</taxon>
        <taxon>Bacillati</taxon>
        <taxon>Actinomycetota</taxon>
        <taxon>Acidimicrobiia</taxon>
        <taxon>Acidimicrobiales</taxon>
        <taxon>Acidimicrobiaceae</taxon>
        <taxon>Ferrimicrobium</taxon>
    </lineage>
</organism>
<dbReference type="PIRSF" id="PIRSF000149">
    <property type="entry name" value="GAP_DH"/>
    <property type="match status" value="1"/>
</dbReference>
<gene>
    <name evidence="5" type="primary">gap</name>
    <name evidence="5" type="ORF">AB6A68_00765</name>
</gene>
<sequence>MAYKVAINGFGRIGRSFVRAVTAGQVPVEIVAINDLTSPSVNAHLLARDSTQGRFPGEVRLEEDELIAGDQRMRVLSERDPAALPWKELGVDCVVESTGIFTDGERAKAHLEAGAKRVVISAPATNVDATFVIGVNDHEFDASRHRIISNASCTTNCFVPMVKVLDDAFGINQGLMTTVHAYTNDQNLLDLPHKDLRRARAAAVNIVPTSTGAARATSLVIPAMKGRLDGVAIRVPVADGSLTDVTVVVDASVDANQVNTAFAKAAGDGPLARVLVYSEEPLVSTDIVGSSASCTFDSQLTTVLDLGNGTSLVKAFGWYDNEWGYSSRLVDLVMLVGREIGCL</sequence>
<reference evidence="5 6" key="1">
    <citation type="submission" date="2024-07" db="EMBL/GenBank/DDBJ databases">
        <title>Draft Genome Sequence of Ferrimicrobium acidiphilum Strain YE2023, Isolated from a Pulp of Bioleach Reactor.</title>
        <authorList>
            <person name="Elkina Y.A."/>
            <person name="Bulaeva A.G."/>
            <person name="Beletsky A.V."/>
            <person name="Mardanov A.V."/>
        </authorList>
    </citation>
    <scope>NUCLEOTIDE SEQUENCE [LARGE SCALE GENOMIC DNA]</scope>
    <source>
        <strain evidence="5 6">YE2023</strain>
    </source>
</reference>
<accession>A0ABV3XYJ2</accession>
<protein>
    <submittedName>
        <fullName evidence="5">Type I glyceraldehyde-3-phosphate dehydrogenase</fullName>
    </submittedName>
</protein>
<dbReference type="Gene3D" id="3.30.360.10">
    <property type="entry name" value="Dihydrodipicolinate Reductase, domain 2"/>
    <property type="match status" value="1"/>
</dbReference>
<evidence type="ECO:0000313" key="6">
    <source>
        <dbReference type="Proteomes" id="UP001560267"/>
    </source>
</evidence>
<evidence type="ECO:0000259" key="4">
    <source>
        <dbReference type="SMART" id="SM00846"/>
    </source>
</evidence>
<proteinExistence type="inferred from homology"/>
<evidence type="ECO:0000313" key="5">
    <source>
        <dbReference type="EMBL" id="MEX6428376.1"/>
    </source>
</evidence>
<keyword evidence="6" id="KW-1185">Reference proteome</keyword>
<comment type="caution">
    <text evidence="5">The sequence shown here is derived from an EMBL/GenBank/DDBJ whole genome shotgun (WGS) entry which is preliminary data.</text>
</comment>
<dbReference type="InterPro" id="IPR020829">
    <property type="entry name" value="GlycerAld_3-P_DH_cat"/>
</dbReference>
<dbReference type="SMART" id="SM00846">
    <property type="entry name" value="Gp_dh_N"/>
    <property type="match status" value="1"/>
</dbReference>
<dbReference type="SUPFAM" id="SSF55347">
    <property type="entry name" value="Glyceraldehyde-3-phosphate dehydrogenase-like, C-terminal domain"/>
    <property type="match status" value="1"/>
</dbReference>
<dbReference type="RefSeq" id="WP_298403588.1">
    <property type="nucleotide sequence ID" value="NZ_JBFSHR010000002.1"/>
</dbReference>
<dbReference type="SUPFAM" id="SSF51735">
    <property type="entry name" value="NAD(P)-binding Rossmann-fold domains"/>
    <property type="match status" value="1"/>
</dbReference>
<dbReference type="Pfam" id="PF00044">
    <property type="entry name" value="Gp_dh_N"/>
    <property type="match status" value="1"/>
</dbReference>
<dbReference type="Proteomes" id="UP001560267">
    <property type="component" value="Unassembled WGS sequence"/>
</dbReference>